<feature type="compositionally biased region" description="Low complexity" evidence="1">
    <location>
        <begin position="48"/>
        <end position="57"/>
    </location>
</feature>
<feature type="compositionally biased region" description="Basic and acidic residues" evidence="1">
    <location>
        <begin position="58"/>
        <end position="84"/>
    </location>
</feature>
<proteinExistence type="predicted"/>
<name>A0A3G5AB17_9VIRU</name>
<feature type="region of interest" description="Disordered" evidence="1">
    <location>
        <begin position="1"/>
        <end position="112"/>
    </location>
</feature>
<evidence type="ECO:0000313" key="2">
    <source>
        <dbReference type="EMBL" id="AYV84426.1"/>
    </source>
</evidence>
<feature type="region of interest" description="Disordered" evidence="1">
    <location>
        <begin position="124"/>
        <end position="146"/>
    </location>
</feature>
<reference evidence="2" key="1">
    <citation type="submission" date="2018-10" db="EMBL/GenBank/DDBJ databases">
        <title>Hidden diversity of soil giant viruses.</title>
        <authorList>
            <person name="Schulz F."/>
            <person name="Alteio L."/>
            <person name="Goudeau D."/>
            <person name="Ryan E.M."/>
            <person name="Malmstrom R.R."/>
            <person name="Blanchard J."/>
            <person name="Woyke T."/>
        </authorList>
    </citation>
    <scope>NUCLEOTIDE SEQUENCE</scope>
    <source>
        <strain evidence="2">HYV1</strain>
    </source>
</reference>
<dbReference type="SUPFAM" id="SSF102875">
    <property type="entry name" value="Chromosomal protein MC1"/>
    <property type="match status" value="1"/>
</dbReference>
<gene>
    <name evidence="2" type="ORF">Hyperionvirus25_12</name>
</gene>
<protein>
    <recommendedName>
        <fullName evidence="3">Chromosomal protein MC1 domain-containing protein</fullName>
    </recommendedName>
</protein>
<feature type="compositionally biased region" description="Low complexity" evidence="1">
    <location>
        <begin position="16"/>
        <end position="38"/>
    </location>
</feature>
<dbReference type="EMBL" id="MK072407">
    <property type="protein sequence ID" value="AYV84426.1"/>
    <property type="molecule type" value="Genomic_DNA"/>
</dbReference>
<evidence type="ECO:0008006" key="3">
    <source>
        <dbReference type="Google" id="ProtNLM"/>
    </source>
</evidence>
<dbReference type="GO" id="GO:0042262">
    <property type="term" value="P:DNA protection"/>
    <property type="evidence" value="ECO:0007669"/>
    <property type="project" value="InterPro"/>
</dbReference>
<organism evidence="2">
    <name type="scientific">Hyperionvirus sp</name>
    <dbReference type="NCBI Taxonomy" id="2487770"/>
    <lineage>
        <taxon>Viruses</taxon>
        <taxon>Varidnaviria</taxon>
        <taxon>Bamfordvirae</taxon>
        <taxon>Nucleocytoviricota</taxon>
        <taxon>Megaviricetes</taxon>
        <taxon>Imitervirales</taxon>
        <taxon>Mimiviridae</taxon>
        <taxon>Klosneuvirinae</taxon>
    </lineage>
</organism>
<evidence type="ECO:0000256" key="1">
    <source>
        <dbReference type="SAM" id="MobiDB-lite"/>
    </source>
</evidence>
<accession>A0A3G5AB17</accession>
<feature type="compositionally biased region" description="Low complexity" evidence="1">
    <location>
        <begin position="86"/>
        <end position="102"/>
    </location>
</feature>
<dbReference type="InterPro" id="IPR036620">
    <property type="entry name" value="MC1_sf"/>
</dbReference>
<sequence length="262" mass="28217">MSATKQKSTEAKKSTETSTEVKAVVVEPTTATAVAAPEKAVKPKNKATKATTKAPKVTKPEKTEGKTEKPDGKTEAKAKTEKAPKTTKAAKGTKGAAKAPKAPKVKATEPKVAVELKPAPAAEVKLEGGAANPDADPSGLADADKNDDPKKRYFKCVYNDKTYGRLCGLKPKQAANKAFTSLLKHMKKSGQVYAGGKINFSIVECTRGSKHNTYCYIGERKPLQSPVDVHIKVKNKEGEAVEKKVTYFHKNHVKKVRKADME</sequence>